<gene>
    <name evidence="2" type="ORF">TASK_LOCUS1150</name>
</gene>
<accession>A0A0R3VUX2</accession>
<evidence type="ECO:0000313" key="4">
    <source>
        <dbReference type="WBParaSite" id="TASK_0000114901-mRNA-1"/>
    </source>
</evidence>
<dbReference type="Proteomes" id="UP000282613">
    <property type="component" value="Unassembled WGS sequence"/>
</dbReference>
<organism evidence="4">
    <name type="scientific">Taenia asiatica</name>
    <name type="common">Asian tapeworm</name>
    <dbReference type="NCBI Taxonomy" id="60517"/>
    <lineage>
        <taxon>Eukaryota</taxon>
        <taxon>Metazoa</taxon>
        <taxon>Spiralia</taxon>
        <taxon>Lophotrochozoa</taxon>
        <taxon>Platyhelminthes</taxon>
        <taxon>Cestoda</taxon>
        <taxon>Eucestoda</taxon>
        <taxon>Cyclophyllidea</taxon>
        <taxon>Taeniidae</taxon>
        <taxon>Taenia</taxon>
    </lineage>
</organism>
<evidence type="ECO:0000256" key="1">
    <source>
        <dbReference type="SAM" id="Phobius"/>
    </source>
</evidence>
<evidence type="ECO:0000313" key="3">
    <source>
        <dbReference type="Proteomes" id="UP000282613"/>
    </source>
</evidence>
<feature type="transmembrane region" description="Helical" evidence="1">
    <location>
        <begin position="41"/>
        <end position="65"/>
    </location>
</feature>
<keyword evidence="1" id="KW-0812">Transmembrane</keyword>
<keyword evidence="1" id="KW-0472">Membrane</keyword>
<reference evidence="4" key="1">
    <citation type="submission" date="2017-02" db="UniProtKB">
        <authorList>
            <consortium name="WormBaseParasite"/>
        </authorList>
    </citation>
    <scope>IDENTIFICATION</scope>
</reference>
<dbReference type="OrthoDB" id="6224119at2759"/>
<protein>
    <submittedName>
        <fullName evidence="4">Seipin</fullName>
    </submittedName>
</protein>
<proteinExistence type="predicted"/>
<dbReference type="AlphaFoldDB" id="A0A0R3VUX2"/>
<keyword evidence="3" id="KW-1185">Reference proteome</keyword>
<name>A0A0R3VUX2_TAEAS</name>
<keyword evidence="1" id="KW-1133">Transmembrane helix</keyword>
<sequence length="147" mass="16741">MEGNEGSRANVKALVKISEETTMNASATTPLMQRWRMAARVAYIGGAILLTCALLLEGIFVRLLLVPYLREADFKPTHCILHNTFYDVRAGLQRCESRCVKLAASFPCLVVRVRFLQPHDRSWHTGYLFDQLLSFQRRQPHFVSACL</sequence>
<reference evidence="2 3" key="2">
    <citation type="submission" date="2018-11" db="EMBL/GenBank/DDBJ databases">
        <authorList>
            <consortium name="Pathogen Informatics"/>
        </authorList>
    </citation>
    <scope>NUCLEOTIDE SEQUENCE [LARGE SCALE GENOMIC DNA]</scope>
</reference>
<evidence type="ECO:0000313" key="2">
    <source>
        <dbReference type="EMBL" id="VDK22580.1"/>
    </source>
</evidence>
<dbReference type="WBParaSite" id="TASK_0000114901-mRNA-1">
    <property type="protein sequence ID" value="TASK_0000114901-mRNA-1"/>
    <property type="gene ID" value="TASK_0000114901"/>
</dbReference>
<dbReference type="EMBL" id="UYRS01000242">
    <property type="protein sequence ID" value="VDK22580.1"/>
    <property type="molecule type" value="Genomic_DNA"/>
</dbReference>